<dbReference type="EMBL" id="CATKSN020000152">
    <property type="protein sequence ID" value="CAI9149149.1"/>
    <property type="molecule type" value="Genomic_DNA"/>
</dbReference>
<organism evidence="1 2">
    <name type="scientific">Rangifer tarandus platyrhynchus</name>
    <name type="common">Svalbard reindeer</name>
    <dbReference type="NCBI Taxonomy" id="3082113"/>
    <lineage>
        <taxon>Eukaryota</taxon>
        <taxon>Metazoa</taxon>
        <taxon>Chordata</taxon>
        <taxon>Craniata</taxon>
        <taxon>Vertebrata</taxon>
        <taxon>Euteleostomi</taxon>
        <taxon>Mammalia</taxon>
        <taxon>Eutheria</taxon>
        <taxon>Laurasiatheria</taxon>
        <taxon>Artiodactyla</taxon>
        <taxon>Ruminantia</taxon>
        <taxon>Pecora</taxon>
        <taxon>Cervidae</taxon>
        <taxon>Odocoileinae</taxon>
        <taxon>Rangifer</taxon>
    </lineage>
</organism>
<sequence>MYTLRRFTCTGRISLMHVYKLPPLPTYGSCCCSFAPSRTRSSSTRSQIILLTRAIQSTVRDVVDHVRRVSL</sequence>
<proteinExistence type="predicted"/>
<evidence type="ECO:0000313" key="1">
    <source>
        <dbReference type="EMBL" id="CAI9149149.1"/>
    </source>
</evidence>
<accession>A0ABN8XIE2</accession>
<name>A0ABN8XIE2_RANTA</name>
<reference evidence="1" key="1">
    <citation type="submission" date="2023-04" db="EMBL/GenBank/DDBJ databases">
        <authorList>
            <consortium name="ELIXIR-Norway"/>
        </authorList>
    </citation>
    <scope>NUCLEOTIDE SEQUENCE [LARGE SCALE GENOMIC DNA]</scope>
</reference>
<keyword evidence="2" id="KW-1185">Reference proteome</keyword>
<dbReference type="Proteomes" id="UP001176941">
    <property type="component" value="Unassembled WGS sequence"/>
</dbReference>
<comment type="caution">
    <text evidence="1">The sequence shown here is derived from an EMBL/GenBank/DDBJ whole genome shotgun (WGS) entry which is preliminary data.</text>
</comment>
<protein>
    <submittedName>
        <fullName evidence="1">Uncharacterized protein</fullName>
    </submittedName>
</protein>
<gene>
    <name evidence="1" type="ORF">MRATA1EN1_LOCUS30767</name>
</gene>
<evidence type="ECO:0000313" key="2">
    <source>
        <dbReference type="Proteomes" id="UP001176941"/>
    </source>
</evidence>